<proteinExistence type="predicted"/>
<evidence type="ECO:0000313" key="4">
    <source>
        <dbReference type="Proteomes" id="UP000297714"/>
    </source>
</evidence>
<dbReference type="InterPro" id="IPR036465">
    <property type="entry name" value="vWFA_dom_sf"/>
</dbReference>
<protein>
    <recommendedName>
        <fullName evidence="2">VWA-like domain-containing protein</fullName>
    </recommendedName>
</protein>
<dbReference type="PANTHER" id="PTHR38730">
    <property type="entry name" value="SLL7028 PROTEIN"/>
    <property type="match status" value="1"/>
</dbReference>
<dbReference type="SUPFAM" id="SSF53300">
    <property type="entry name" value="vWA-like"/>
    <property type="match status" value="1"/>
</dbReference>
<evidence type="ECO:0000256" key="1">
    <source>
        <dbReference type="SAM" id="MobiDB-lite"/>
    </source>
</evidence>
<accession>A0A4Z0YKW8</accession>
<gene>
    <name evidence="3" type="ORF">CAGA_08020</name>
</gene>
<dbReference type="CDD" id="cd00198">
    <property type="entry name" value="vWFA"/>
    <property type="match status" value="1"/>
</dbReference>
<dbReference type="AlphaFoldDB" id="A0A4Z0YKW8"/>
<keyword evidence="4" id="KW-1185">Reference proteome</keyword>
<evidence type="ECO:0000313" key="3">
    <source>
        <dbReference type="EMBL" id="TGJ77432.1"/>
    </source>
</evidence>
<dbReference type="EMBL" id="SRMQ01000002">
    <property type="protein sequence ID" value="TGJ77432.1"/>
    <property type="molecule type" value="Genomic_DNA"/>
</dbReference>
<dbReference type="RefSeq" id="WP_135657964.1">
    <property type="nucleotide sequence ID" value="NZ_SRMQ01000002.1"/>
</dbReference>
<sequence length="455" mass="53919">MQAEMKERVRKIGNEILTSSRAELYLHMRFLDIALSVFTYEMRPSIAFMGTDGTALYYDPDKLIDRYRRNRALVNRGYLHLVLHCVFRHLWKPRREDRALWDLACDIAMEFVLDGLPYRSVRLPSTSFRQNFYDTLRARLKVPTAEGIYIMLEEMRLPARQREQLEREFRIDDHSFWPDPDEKPPAGAPSPRQNWDDISRKMQTDMETLSRDPAQQSEALLQQVRVENRERYDYRRFLQKFAVLREEPHLDLDSFDPGFYSYGMRLYGNMPLIEPQETRESRKIEDFVIAVDTSMSCSGRLVKAFLKQTYSVLRDTESFFRKVNIYIIQCDEAVRSDRKITNEAELRDYMEHFELIGNGGTDFRPVFRYVDELLAKKAFRRLKGLIYFTDGRGVFPQRRPPYDVAFVFMREDYTDADVPPWAMKLILEPGDFGELPGPTADSQIDDWEELPHYEY</sequence>
<reference evidence="3 4" key="1">
    <citation type="submission" date="2019-04" db="EMBL/GenBank/DDBJ databases">
        <authorList>
            <person name="Poehlein A."/>
            <person name="Bengelsdorf F.R."/>
            <person name="Duerre P."/>
            <person name="Daniel R."/>
        </authorList>
    </citation>
    <scope>NUCLEOTIDE SEQUENCE [LARGE SCALE GENOMIC DNA]</scope>
    <source>
        <strain evidence="3 4">BS-1</strain>
    </source>
</reference>
<feature type="region of interest" description="Disordered" evidence="1">
    <location>
        <begin position="175"/>
        <end position="196"/>
    </location>
</feature>
<comment type="caution">
    <text evidence="3">The sequence shown here is derived from an EMBL/GenBank/DDBJ whole genome shotgun (WGS) entry which is preliminary data.</text>
</comment>
<feature type="domain" description="VWA-like" evidence="2">
    <location>
        <begin position="288"/>
        <end position="427"/>
    </location>
</feature>
<dbReference type="InterPro" id="IPR018698">
    <property type="entry name" value="VWA-like_dom"/>
</dbReference>
<evidence type="ECO:0000259" key="2">
    <source>
        <dbReference type="Pfam" id="PF09967"/>
    </source>
</evidence>
<dbReference type="Proteomes" id="UP000297714">
    <property type="component" value="Unassembled WGS sequence"/>
</dbReference>
<dbReference type="PANTHER" id="PTHR38730:SF1">
    <property type="entry name" value="SLL7028 PROTEIN"/>
    <property type="match status" value="1"/>
</dbReference>
<organism evidence="3 4">
    <name type="scientific">Caproiciproducens galactitolivorans</name>
    <dbReference type="NCBI Taxonomy" id="642589"/>
    <lineage>
        <taxon>Bacteria</taxon>
        <taxon>Bacillati</taxon>
        <taxon>Bacillota</taxon>
        <taxon>Clostridia</taxon>
        <taxon>Eubacteriales</taxon>
        <taxon>Acutalibacteraceae</taxon>
        <taxon>Caproiciproducens</taxon>
    </lineage>
</organism>
<dbReference type="Pfam" id="PF09967">
    <property type="entry name" value="DUF2201"/>
    <property type="match status" value="1"/>
</dbReference>
<name>A0A4Z0YKW8_9FIRM</name>
<feature type="compositionally biased region" description="Basic and acidic residues" evidence="1">
    <location>
        <begin position="175"/>
        <end position="184"/>
    </location>
</feature>
<dbReference type="OrthoDB" id="9809307at2"/>